<gene>
    <name evidence="2" type="ORF">IFR04_014664</name>
</gene>
<protein>
    <submittedName>
        <fullName evidence="2">Uncharacterized protein</fullName>
    </submittedName>
</protein>
<evidence type="ECO:0000313" key="3">
    <source>
        <dbReference type="Proteomes" id="UP000664132"/>
    </source>
</evidence>
<keyword evidence="3" id="KW-1185">Reference proteome</keyword>
<evidence type="ECO:0000256" key="1">
    <source>
        <dbReference type="SAM" id="Coils"/>
    </source>
</evidence>
<proteinExistence type="predicted"/>
<dbReference type="Proteomes" id="UP000664132">
    <property type="component" value="Unassembled WGS sequence"/>
</dbReference>
<feature type="coiled-coil region" evidence="1">
    <location>
        <begin position="125"/>
        <end position="152"/>
    </location>
</feature>
<sequence length="155" mass="17324">MGFRSRCLGASTVCLVLAGSIVRFVMSARDIIPGLKTIQDSTDLCHDIVKLDAIIEEISANYGSSRLANSSPFGRDHGPKIQYGVINRFCEECLWLHKHFKGSIEKTRLNAGTREHEALCATKDIGGENGENHGLEKRLQELERQIDDYLGSYIW</sequence>
<evidence type="ECO:0000313" key="2">
    <source>
        <dbReference type="EMBL" id="KAG4412204.1"/>
    </source>
</evidence>
<reference evidence="2" key="1">
    <citation type="submission" date="2021-02" db="EMBL/GenBank/DDBJ databases">
        <title>Genome sequence Cadophora malorum strain M34.</title>
        <authorList>
            <person name="Stefanovic E."/>
            <person name="Vu D."/>
            <person name="Scully C."/>
            <person name="Dijksterhuis J."/>
            <person name="Roader J."/>
            <person name="Houbraken J."/>
        </authorList>
    </citation>
    <scope>NUCLEOTIDE SEQUENCE</scope>
    <source>
        <strain evidence="2">M34</strain>
    </source>
</reference>
<dbReference type="EMBL" id="JAFJYH010000400">
    <property type="protein sequence ID" value="KAG4412204.1"/>
    <property type="molecule type" value="Genomic_DNA"/>
</dbReference>
<keyword evidence="1" id="KW-0175">Coiled coil</keyword>
<organism evidence="2 3">
    <name type="scientific">Cadophora malorum</name>
    <dbReference type="NCBI Taxonomy" id="108018"/>
    <lineage>
        <taxon>Eukaryota</taxon>
        <taxon>Fungi</taxon>
        <taxon>Dikarya</taxon>
        <taxon>Ascomycota</taxon>
        <taxon>Pezizomycotina</taxon>
        <taxon>Leotiomycetes</taxon>
        <taxon>Helotiales</taxon>
        <taxon>Ploettnerulaceae</taxon>
        <taxon>Cadophora</taxon>
    </lineage>
</organism>
<accession>A0A8H7SZ38</accession>
<comment type="caution">
    <text evidence="2">The sequence shown here is derived from an EMBL/GenBank/DDBJ whole genome shotgun (WGS) entry which is preliminary data.</text>
</comment>
<dbReference type="AlphaFoldDB" id="A0A8H7SZ38"/>
<name>A0A8H7SZ38_9HELO</name>